<dbReference type="PANTHER" id="PTHR42789:SF1">
    <property type="entry name" value="D-ISOMER SPECIFIC 2-HYDROXYACID DEHYDROGENASE FAMILY PROTEIN (AFU_ORTHOLOGUE AFUA_6G10090)"/>
    <property type="match status" value="1"/>
</dbReference>
<dbReference type="PATRIC" id="fig|1618761.3.peg.792"/>
<reference evidence="7 8" key="1">
    <citation type="journal article" date="2015" name="Nature">
        <title>rRNA introns, odd ribosomes, and small enigmatic genomes across a large radiation of phyla.</title>
        <authorList>
            <person name="Brown C.T."/>
            <person name="Hug L.A."/>
            <person name="Thomas B.C."/>
            <person name="Sharon I."/>
            <person name="Castelle C.J."/>
            <person name="Singh A."/>
            <person name="Wilkins M.J."/>
            <person name="Williams K.H."/>
            <person name="Banfield J.F."/>
        </authorList>
    </citation>
    <scope>NUCLEOTIDE SEQUENCE [LARGE SCALE GENOMIC DNA]</scope>
</reference>
<protein>
    <recommendedName>
        <fullName evidence="9">D-glycerate dehydrogenase</fullName>
    </recommendedName>
</protein>
<feature type="domain" description="D-isomer specific 2-hydroxyacid dehydrogenase NAD-binding" evidence="6">
    <location>
        <begin position="112"/>
        <end position="290"/>
    </location>
</feature>
<dbReference type="InterPro" id="IPR006140">
    <property type="entry name" value="D-isomer_DH_NAD-bd"/>
</dbReference>
<dbReference type="CDD" id="cd05301">
    <property type="entry name" value="GDH"/>
    <property type="match status" value="1"/>
</dbReference>
<dbReference type="PROSITE" id="PS00671">
    <property type="entry name" value="D_2_HYDROXYACID_DH_3"/>
    <property type="match status" value="1"/>
</dbReference>
<evidence type="ECO:0000256" key="3">
    <source>
        <dbReference type="ARBA" id="ARBA00023027"/>
    </source>
</evidence>
<gene>
    <name evidence="7" type="ORF">UR64_C0023G0008</name>
</gene>
<dbReference type="Pfam" id="PF02826">
    <property type="entry name" value="2-Hacid_dh_C"/>
    <property type="match status" value="1"/>
</dbReference>
<accession>A0A0G0B8B8</accession>
<evidence type="ECO:0000256" key="4">
    <source>
        <dbReference type="RuleBase" id="RU003719"/>
    </source>
</evidence>
<evidence type="ECO:0000256" key="1">
    <source>
        <dbReference type="ARBA" id="ARBA00005854"/>
    </source>
</evidence>
<dbReference type="GO" id="GO:0051287">
    <property type="term" value="F:NAD binding"/>
    <property type="evidence" value="ECO:0007669"/>
    <property type="project" value="InterPro"/>
</dbReference>
<feature type="domain" description="D-isomer specific 2-hydroxyacid dehydrogenase catalytic" evidence="5">
    <location>
        <begin position="5"/>
        <end position="321"/>
    </location>
</feature>
<dbReference type="SUPFAM" id="SSF52283">
    <property type="entry name" value="Formate/glycerate dehydrogenase catalytic domain-like"/>
    <property type="match status" value="1"/>
</dbReference>
<dbReference type="Proteomes" id="UP000034952">
    <property type="component" value="Unassembled WGS sequence"/>
</dbReference>
<evidence type="ECO:0008006" key="9">
    <source>
        <dbReference type="Google" id="ProtNLM"/>
    </source>
</evidence>
<evidence type="ECO:0000256" key="2">
    <source>
        <dbReference type="ARBA" id="ARBA00023002"/>
    </source>
</evidence>
<dbReference type="Gene3D" id="3.40.50.720">
    <property type="entry name" value="NAD(P)-binding Rossmann-like Domain"/>
    <property type="match status" value="2"/>
</dbReference>
<dbReference type="InterPro" id="IPR029753">
    <property type="entry name" value="D-isomer_DH_CS"/>
</dbReference>
<comment type="caution">
    <text evidence="7">The sequence shown here is derived from an EMBL/GenBank/DDBJ whole genome shotgun (WGS) entry which is preliminary data.</text>
</comment>
<dbReference type="InterPro" id="IPR050857">
    <property type="entry name" value="D-2-hydroxyacid_DH"/>
</dbReference>
<dbReference type="AlphaFoldDB" id="A0A0G0B8B8"/>
<dbReference type="EMBL" id="LBPY01000023">
    <property type="protein sequence ID" value="KKP65613.1"/>
    <property type="molecule type" value="Genomic_DNA"/>
</dbReference>
<proteinExistence type="inferred from homology"/>
<comment type="similarity">
    <text evidence="1 4">Belongs to the D-isomer specific 2-hydroxyacid dehydrogenase family.</text>
</comment>
<name>A0A0G0B8B8_9BACT</name>
<dbReference type="FunFam" id="3.40.50.720:FF:000203">
    <property type="entry name" value="D-3-phosphoglycerate dehydrogenase (SerA)"/>
    <property type="match status" value="1"/>
</dbReference>
<evidence type="ECO:0000259" key="5">
    <source>
        <dbReference type="Pfam" id="PF00389"/>
    </source>
</evidence>
<dbReference type="Pfam" id="PF00389">
    <property type="entry name" value="2-Hacid_dh"/>
    <property type="match status" value="1"/>
</dbReference>
<dbReference type="InterPro" id="IPR036291">
    <property type="entry name" value="NAD(P)-bd_dom_sf"/>
</dbReference>
<dbReference type="PANTHER" id="PTHR42789">
    <property type="entry name" value="D-ISOMER SPECIFIC 2-HYDROXYACID DEHYDROGENASE FAMILY PROTEIN (AFU_ORTHOLOGUE AFUA_6G10090)"/>
    <property type="match status" value="1"/>
</dbReference>
<keyword evidence="3" id="KW-0520">NAD</keyword>
<evidence type="ECO:0000313" key="7">
    <source>
        <dbReference type="EMBL" id="KKP65613.1"/>
    </source>
</evidence>
<dbReference type="GO" id="GO:0016616">
    <property type="term" value="F:oxidoreductase activity, acting on the CH-OH group of donors, NAD or NADP as acceptor"/>
    <property type="evidence" value="ECO:0007669"/>
    <property type="project" value="InterPro"/>
</dbReference>
<sequence>MPKQIYITREIPEAGLKLLREKGIEFDMGTNDLPPSKKEIIKILKKKPYDGVISFLTDTIDEEIFNACPTARIFANYSVGFNNIDLEVAKKRKVEISNTPGTSNIAVAEHTVALMLALTTRLVEGDRYMRAGKYKGWNPKLLMGTDMKGKTIGLVGGGAIGGEVAKILYKGFGSNIIYCDVVNNKKLEEESGAVKKEFGDLMKTADIVSLHCPLLPSTTHLINKEALLMMKPTAFLINTARGPIVDEYALVLALKNKVISGAALDVFEFEPKLAKGLSKLNNVILTPHIASARETARNMMAEIAVKNIISVFETGKAINSVLG</sequence>
<evidence type="ECO:0000313" key="8">
    <source>
        <dbReference type="Proteomes" id="UP000034952"/>
    </source>
</evidence>
<evidence type="ECO:0000259" key="6">
    <source>
        <dbReference type="Pfam" id="PF02826"/>
    </source>
</evidence>
<dbReference type="InterPro" id="IPR006139">
    <property type="entry name" value="D-isomer_2_OHA_DH_cat_dom"/>
</dbReference>
<dbReference type="SUPFAM" id="SSF51735">
    <property type="entry name" value="NAD(P)-binding Rossmann-fold domains"/>
    <property type="match status" value="1"/>
</dbReference>
<organism evidence="7 8">
    <name type="scientific">Candidatus Nomurabacteria bacterium GW2011_GWE1_35_16</name>
    <dbReference type="NCBI Taxonomy" id="1618761"/>
    <lineage>
        <taxon>Bacteria</taxon>
        <taxon>Candidatus Nomuraibacteriota</taxon>
    </lineage>
</organism>
<keyword evidence="2 4" id="KW-0560">Oxidoreductase</keyword>